<proteinExistence type="inferred from homology"/>
<feature type="domain" description="Peptidase S1" evidence="7">
    <location>
        <begin position="64"/>
        <end position="289"/>
    </location>
</feature>
<dbReference type="Pfam" id="PF00089">
    <property type="entry name" value="Trypsin"/>
    <property type="match status" value="1"/>
</dbReference>
<dbReference type="InterPro" id="IPR009003">
    <property type="entry name" value="Peptidase_S1_PA"/>
</dbReference>
<dbReference type="PANTHER" id="PTHR24276:SF91">
    <property type="entry name" value="AT26814P-RELATED"/>
    <property type="match status" value="1"/>
</dbReference>
<keyword evidence="3 6" id="KW-0378">Hydrolase</keyword>
<dbReference type="Proteomes" id="UP001148838">
    <property type="component" value="Unassembled WGS sequence"/>
</dbReference>
<dbReference type="PANTHER" id="PTHR24276">
    <property type="entry name" value="POLYSERASE-RELATED"/>
    <property type="match status" value="1"/>
</dbReference>
<accession>A0ABQ8TZK6</accession>
<dbReference type="InterPro" id="IPR001254">
    <property type="entry name" value="Trypsin_dom"/>
</dbReference>
<evidence type="ECO:0000256" key="1">
    <source>
        <dbReference type="ARBA" id="ARBA00007664"/>
    </source>
</evidence>
<dbReference type="InterPro" id="IPR033116">
    <property type="entry name" value="TRYPSIN_SER"/>
</dbReference>
<evidence type="ECO:0000256" key="5">
    <source>
        <dbReference type="ARBA" id="ARBA00023157"/>
    </source>
</evidence>
<keyword evidence="5" id="KW-1015">Disulfide bond</keyword>
<keyword evidence="9" id="KW-1185">Reference proteome</keyword>
<dbReference type="SUPFAM" id="SSF50494">
    <property type="entry name" value="Trypsin-like serine proteases"/>
    <property type="match status" value="1"/>
</dbReference>
<reference evidence="8 9" key="1">
    <citation type="journal article" date="2022" name="Allergy">
        <title>Genome assembly and annotation of Periplaneta americana reveal a comprehensive cockroach allergen profile.</title>
        <authorList>
            <person name="Wang L."/>
            <person name="Xiong Q."/>
            <person name="Saelim N."/>
            <person name="Wang L."/>
            <person name="Nong W."/>
            <person name="Wan A.T."/>
            <person name="Shi M."/>
            <person name="Liu X."/>
            <person name="Cao Q."/>
            <person name="Hui J.H.L."/>
            <person name="Sookrung N."/>
            <person name="Leung T.F."/>
            <person name="Tungtrongchitr A."/>
            <person name="Tsui S.K.W."/>
        </authorList>
    </citation>
    <scope>NUCLEOTIDE SEQUENCE [LARGE SCALE GENOMIC DNA]</scope>
    <source>
        <strain evidence="8">PWHHKU_190912</strain>
    </source>
</reference>
<evidence type="ECO:0000313" key="8">
    <source>
        <dbReference type="EMBL" id="KAJ4451733.1"/>
    </source>
</evidence>
<dbReference type="Gene3D" id="2.40.10.10">
    <property type="entry name" value="Trypsin-like serine proteases"/>
    <property type="match status" value="2"/>
</dbReference>
<evidence type="ECO:0000256" key="6">
    <source>
        <dbReference type="RuleBase" id="RU363034"/>
    </source>
</evidence>
<dbReference type="InterPro" id="IPR050430">
    <property type="entry name" value="Peptidase_S1"/>
</dbReference>
<dbReference type="SMART" id="SM00020">
    <property type="entry name" value="Tryp_SPc"/>
    <property type="match status" value="1"/>
</dbReference>
<dbReference type="InterPro" id="IPR018114">
    <property type="entry name" value="TRYPSIN_HIS"/>
</dbReference>
<evidence type="ECO:0000256" key="4">
    <source>
        <dbReference type="ARBA" id="ARBA00022825"/>
    </source>
</evidence>
<dbReference type="EMBL" id="JAJSOF020000001">
    <property type="protein sequence ID" value="KAJ4451733.1"/>
    <property type="molecule type" value="Genomic_DNA"/>
</dbReference>
<gene>
    <name evidence="8" type="ORF">ANN_03204</name>
</gene>
<dbReference type="PROSITE" id="PS00134">
    <property type="entry name" value="TRYPSIN_HIS"/>
    <property type="match status" value="1"/>
</dbReference>
<evidence type="ECO:0000256" key="3">
    <source>
        <dbReference type="ARBA" id="ARBA00022801"/>
    </source>
</evidence>
<name>A0ABQ8TZK6_PERAM</name>
<dbReference type="PRINTS" id="PR00722">
    <property type="entry name" value="CHYMOTRYPSIN"/>
</dbReference>
<sequence length="444" mass="49082">MNGATKSGKDAACAIEIDISSENVQQSFPTGQPVTSECVFPLRAELVREGAILKPKSFHFDGRIVGGSPADISNYPYQISFEYFGHHRCGAAIVSPDWVVTAGHCADGTYVEYILLRAGSSYKEEGGSEHTATEYFIHPDYDGNMDHPNYDIAVIKVSNPFVYSSTVQPLSLPALAPEVGTSVVVTGWGRLVDGGPTPTQLQQVEVNIVDFDECNKDYDYLGGISSVMICAGVPAGGKDACNGDSGGPLVSSGQLVGVVSWGEGCAQAGYPGVYADVAALKALLSKNLKVRTYKTVILTVVLYGCETWTLTLREEHRLRVFENKVLRKISGAKRDEVTGEWRKLQNAELHALYSSPDIIRNIKSRRLRWAGHVARMGESRNAYRMLVGRPEGKRSLGRPRRRWEDNIKMDLREVGYDDRDWINLAQDRDRWRAYVRTAMNLRVP</sequence>
<evidence type="ECO:0000313" key="9">
    <source>
        <dbReference type="Proteomes" id="UP001148838"/>
    </source>
</evidence>
<protein>
    <recommendedName>
        <fullName evidence="7">Peptidase S1 domain-containing protein</fullName>
    </recommendedName>
</protein>
<comment type="similarity">
    <text evidence="1">Belongs to the peptidase S1 family.</text>
</comment>
<dbReference type="PROSITE" id="PS50240">
    <property type="entry name" value="TRYPSIN_DOM"/>
    <property type="match status" value="1"/>
</dbReference>
<comment type="caution">
    <text evidence="8">The sequence shown here is derived from an EMBL/GenBank/DDBJ whole genome shotgun (WGS) entry which is preliminary data.</text>
</comment>
<keyword evidence="4 6" id="KW-0720">Serine protease</keyword>
<dbReference type="CDD" id="cd00190">
    <property type="entry name" value="Tryp_SPc"/>
    <property type="match status" value="1"/>
</dbReference>
<dbReference type="InterPro" id="IPR001314">
    <property type="entry name" value="Peptidase_S1A"/>
</dbReference>
<dbReference type="InterPro" id="IPR043504">
    <property type="entry name" value="Peptidase_S1_PA_chymotrypsin"/>
</dbReference>
<keyword evidence="2 6" id="KW-0645">Protease</keyword>
<evidence type="ECO:0000256" key="2">
    <source>
        <dbReference type="ARBA" id="ARBA00022670"/>
    </source>
</evidence>
<organism evidence="8 9">
    <name type="scientific">Periplaneta americana</name>
    <name type="common">American cockroach</name>
    <name type="synonym">Blatta americana</name>
    <dbReference type="NCBI Taxonomy" id="6978"/>
    <lineage>
        <taxon>Eukaryota</taxon>
        <taxon>Metazoa</taxon>
        <taxon>Ecdysozoa</taxon>
        <taxon>Arthropoda</taxon>
        <taxon>Hexapoda</taxon>
        <taxon>Insecta</taxon>
        <taxon>Pterygota</taxon>
        <taxon>Neoptera</taxon>
        <taxon>Polyneoptera</taxon>
        <taxon>Dictyoptera</taxon>
        <taxon>Blattodea</taxon>
        <taxon>Blattoidea</taxon>
        <taxon>Blattidae</taxon>
        <taxon>Blattinae</taxon>
        <taxon>Periplaneta</taxon>
    </lineage>
</organism>
<dbReference type="PROSITE" id="PS00135">
    <property type="entry name" value="TRYPSIN_SER"/>
    <property type="match status" value="1"/>
</dbReference>
<evidence type="ECO:0000259" key="7">
    <source>
        <dbReference type="PROSITE" id="PS50240"/>
    </source>
</evidence>